<evidence type="ECO:0000313" key="2">
    <source>
        <dbReference type="EMBL" id="WXB19439.1"/>
    </source>
</evidence>
<gene>
    <name evidence="2" type="ORF">LZC94_19680</name>
</gene>
<protein>
    <submittedName>
        <fullName evidence="2">Uncharacterized protein</fullName>
    </submittedName>
</protein>
<feature type="region of interest" description="Disordered" evidence="1">
    <location>
        <begin position="1"/>
        <end position="30"/>
    </location>
</feature>
<feature type="compositionally biased region" description="Pro residues" evidence="1">
    <location>
        <begin position="16"/>
        <end position="26"/>
    </location>
</feature>
<organism evidence="2 3">
    <name type="scientific">Pendulispora albinea</name>
    <dbReference type="NCBI Taxonomy" id="2741071"/>
    <lineage>
        <taxon>Bacteria</taxon>
        <taxon>Pseudomonadati</taxon>
        <taxon>Myxococcota</taxon>
        <taxon>Myxococcia</taxon>
        <taxon>Myxococcales</taxon>
        <taxon>Sorangiineae</taxon>
        <taxon>Pendulisporaceae</taxon>
        <taxon>Pendulispora</taxon>
    </lineage>
</organism>
<evidence type="ECO:0000256" key="1">
    <source>
        <dbReference type="SAM" id="MobiDB-lite"/>
    </source>
</evidence>
<sequence length="177" mass="17977">MSIACGSESSGGKDPGPGPGPAPPGSTNPCTYTITGDTSGAVALNAHLAVKRSPLGQLTLSVLCMRDPPGSPQGGLSPGFDFVRFGERREFVIDKDHSDASFIVGNPSGSVVFSAKGGDAMAGRCVASIPSSPATPKVGDRIDISFHCEGLVTTILGKTYKSDIQNGILGGNLESVE</sequence>
<accession>A0ABZ2MAA3</accession>
<dbReference type="RefSeq" id="WP_394829055.1">
    <property type="nucleotide sequence ID" value="NZ_CP089984.1"/>
</dbReference>
<name>A0ABZ2MAA3_9BACT</name>
<dbReference type="Proteomes" id="UP001370348">
    <property type="component" value="Chromosome"/>
</dbReference>
<reference evidence="2 3" key="1">
    <citation type="submission" date="2021-12" db="EMBL/GenBank/DDBJ databases">
        <title>Discovery of the Pendulisporaceae a myxobacterial family with distinct sporulation behavior and unique specialized metabolism.</title>
        <authorList>
            <person name="Garcia R."/>
            <person name="Popoff A."/>
            <person name="Bader C.D."/>
            <person name="Loehr J."/>
            <person name="Walesch S."/>
            <person name="Walt C."/>
            <person name="Boldt J."/>
            <person name="Bunk B."/>
            <person name="Haeckl F.J.F.P.J."/>
            <person name="Gunesch A.P."/>
            <person name="Birkelbach J."/>
            <person name="Nuebel U."/>
            <person name="Pietschmann T."/>
            <person name="Bach T."/>
            <person name="Mueller R."/>
        </authorList>
    </citation>
    <scope>NUCLEOTIDE SEQUENCE [LARGE SCALE GENOMIC DNA]</scope>
    <source>
        <strain evidence="2 3">MSr11954</strain>
    </source>
</reference>
<evidence type="ECO:0000313" key="3">
    <source>
        <dbReference type="Proteomes" id="UP001370348"/>
    </source>
</evidence>
<keyword evidence="3" id="KW-1185">Reference proteome</keyword>
<proteinExistence type="predicted"/>
<feature type="compositionally biased region" description="Low complexity" evidence="1">
    <location>
        <begin position="1"/>
        <end position="12"/>
    </location>
</feature>
<dbReference type="EMBL" id="CP089984">
    <property type="protein sequence ID" value="WXB19439.1"/>
    <property type="molecule type" value="Genomic_DNA"/>
</dbReference>